<dbReference type="GO" id="GO:0046872">
    <property type="term" value="F:metal ion binding"/>
    <property type="evidence" value="ECO:0007669"/>
    <property type="project" value="UniProtKB-KW"/>
</dbReference>
<evidence type="ECO:0000259" key="8">
    <source>
        <dbReference type="PROSITE" id="PS50249"/>
    </source>
</evidence>
<dbReference type="InterPro" id="IPR046778">
    <property type="entry name" value="UPF0758_N"/>
</dbReference>
<dbReference type="RefSeq" id="WP_124998283.1">
    <property type="nucleotide sequence ID" value="NZ_BHYK01000003.1"/>
</dbReference>
<accession>A0A401UHY3</accession>
<dbReference type="GO" id="GO:0006508">
    <property type="term" value="P:proteolysis"/>
    <property type="evidence" value="ECO:0007669"/>
    <property type="project" value="UniProtKB-KW"/>
</dbReference>
<dbReference type="OrthoDB" id="9804482at2"/>
<keyword evidence="5" id="KW-0862">Zinc</keyword>
<dbReference type="NCBIfam" id="NF000642">
    <property type="entry name" value="PRK00024.1"/>
    <property type="match status" value="1"/>
</dbReference>
<evidence type="ECO:0000256" key="5">
    <source>
        <dbReference type="ARBA" id="ARBA00022833"/>
    </source>
</evidence>
<dbReference type="InterPro" id="IPR020891">
    <property type="entry name" value="UPF0758_CS"/>
</dbReference>
<dbReference type="Gene3D" id="3.40.140.10">
    <property type="entry name" value="Cytidine Deaminase, domain 2"/>
    <property type="match status" value="1"/>
</dbReference>
<dbReference type="AlphaFoldDB" id="A0A401UHY3"/>
<keyword evidence="2" id="KW-0645">Protease</keyword>
<dbReference type="PANTHER" id="PTHR30471:SF3">
    <property type="entry name" value="UPF0758 PROTEIN YEES-RELATED"/>
    <property type="match status" value="1"/>
</dbReference>
<dbReference type="SUPFAM" id="SSF47781">
    <property type="entry name" value="RuvA domain 2-like"/>
    <property type="match status" value="1"/>
</dbReference>
<dbReference type="Pfam" id="PF04002">
    <property type="entry name" value="RadC"/>
    <property type="match status" value="1"/>
</dbReference>
<dbReference type="Pfam" id="PF20582">
    <property type="entry name" value="UPF0758_N"/>
    <property type="match status" value="1"/>
</dbReference>
<evidence type="ECO:0000256" key="4">
    <source>
        <dbReference type="ARBA" id="ARBA00022801"/>
    </source>
</evidence>
<dbReference type="InterPro" id="IPR001405">
    <property type="entry name" value="UPF0758"/>
</dbReference>
<evidence type="ECO:0000256" key="3">
    <source>
        <dbReference type="ARBA" id="ARBA00022723"/>
    </source>
</evidence>
<feature type="domain" description="MPN" evidence="8">
    <location>
        <begin position="106"/>
        <end position="228"/>
    </location>
</feature>
<keyword evidence="3" id="KW-0479">Metal-binding</keyword>
<dbReference type="CDD" id="cd08071">
    <property type="entry name" value="MPN_DUF2466"/>
    <property type="match status" value="1"/>
</dbReference>
<protein>
    <submittedName>
        <fullName evidence="9">UPF0758 protein</fullName>
    </submittedName>
</protein>
<keyword evidence="10" id="KW-1185">Reference proteome</keyword>
<organism evidence="9 10">
    <name type="scientific">Clostridium tagluense</name>
    <dbReference type="NCBI Taxonomy" id="360422"/>
    <lineage>
        <taxon>Bacteria</taxon>
        <taxon>Bacillati</taxon>
        <taxon>Bacillota</taxon>
        <taxon>Clostridia</taxon>
        <taxon>Eubacteriales</taxon>
        <taxon>Clostridiaceae</taxon>
        <taxon>Clostridium</taxon>
    </lineage>
</organism>
<comment type="caution">
    <text evidence="9">The sequence shown here is derived from an EMBL/GenBank/DDBJ whole genome shotgun (WGS) entry which is preliminary data.</text>
</comment>
<keyword evidence="6" id="KW-0482">Metalloprotease</keyword>
<dbReference type="PROSITE" id="PS50249">
    <property type="entry name" value="MPN"/>
    <property type="match status" value="1"/>
</dbReference>
<dbReference type="InterPro" id="IPR025657">
    <property type="entry name" value="RadC_JAB"/>
</dbReference>
<dbReference type="GO" id="GO:0008237">
    <property type="term" value="F:metallopeptidase activity"/>
    <property type="evidence" value="ECO:0007669"/>
    <property type="project" value="UniProtKB-KW"/>
</dbReference>
<evidence type="ECO:0000313" key="10">
    <source>
        <dbReference type="Proteomes" id="UP000287872"/>
    </source>
</evidence>
<dbReference type="EMBL" id="BHYK01000003">
    <property type="protein sequence ID" value="GCD09155.1"/>
    <property type="molecule type" value="Genomic_DNA"/>
</dbReference>
<dbReference type="InterPro" id="IPR010994">
    <property type="entry name" value="RuvA_2-like"/>
</dbReference>
<evidence type="ECO:0000313" key="9">
    <source>
        <dbReference type="EMBL" id="GCD09155.1"/>
    </source>
</evidence>
<comment type="similarity">
    <text evidence="1 7">Belongs to the UPF0758 family.</text>
</comment>
<dbReference type="PANTHER" id="PTHR30471">
    <property type="entry name" value="DNA REPAIR PROTEIN RADC"/>
    <property type="match status" value="1"/>
</dbReference>
<name>A0A401UHY3_9CLOT</name>
<evidence type="ECO:0000256" key="7">
    <source>
        <dbReference type="RuleBase" id="RU003797"/>
    </source>
</evidence>
<proteinExistence type="inferred from homology"/>
<dbReference type="InterPro" id="IPR037518">
    <property type="entry name" value="MPN"/>
</dbReference>
<gene>
    <name evidence="9" type="ORF">Ctaglu_07780</name>
</gene>
<evidence type="ECO:0000256" key="6">
    <source>
        <dbReference type="ARBA" id="ARBA00023049"/>
    </source>
</evidence>
<dbReference type="NCBIfam" id="TIGR00608">
    <property type="entry name" value="radc"/>
    <property type="match status" value="1"/>
</dbReference>
<reference evidence="9 10" key="1">
    <citation type="submission" date="2018-11" db="EMBL/GenBank/DDBJ databases">
        <title>Genome sequencing and assembly of Clostridium tagluense strain A121.</title>
        <authorList>
            <person name="Murakami T."/>
            <person name="Segawa T."/>
            <person name="Shcherbakova V.A."/>
            <person name="Mori H."/>
            <person name="Yoshimura Y."/>
        </authorList>
    </citation>
    <scope>NUCLEOTIDE SEQUENCE [LARGE SCALE GENOMIC DNA]</scope>
    <source>
        <strain evidence="9 10">A121</strain>
    </source>
</reference>
<dbReference type="Proteomes" id="UP000287872">
    <property type="component" value="Unassembled WGS sequence"/>
</dbReference>
<sequence>MGMTFKIMDLPQNERPREKLLRYGAETLSNNELLAIILRIGSKNENIISLCGRIISECGGLNGLLNSNAEEFMNLKGIGKAKATQLLALTEISKRFRSFKSGEEYKITTPKDVAQYLMEEMRYLKKEYLKLIMLNTKNVIISIKDISIGNLNTSIVHPREVFYEAIRKCSASVVICHNHPSGDPTPSTEDINITTRLKECGKLLGIELLDHIIIGNGTYTSLKEKGML</sequence>
<dbReference type="PROSITE" id="PS01302">
    <property type="entry name" value="UPF0758"/>
    <property type="match status" value="1"/>
</dbReference>
<evidence type="ECO:0000256" key="1">
    <source>
        <dbReference type="ARBA" id="ARBA00010243"/>
    </source>
</evidence>
<keyword evidence="4" id="KW-0378">Hydrolase</keyword>
<evidence type="ECO:0000256" key="2">
    <source>
        <dbReference type="ARBA" id="ARBA00022670"/>
    </source>
</evidence>